<dbReference type="InterPro" id="IPR013324">
    <property type="entry name" value="RNA_pol_sigma_r3/r4-like"/>
</dbReference>
<sequence length="205" mass="23458">MTDQETFLLRRAQRGSGEAFEALIGSYENGIYRTCLRMMGENQAALDACQETFIKLYRYVGTFKGDSAFSTWVYRVTSNVCLDELRKRSRKSAASLDEMEENGHFESAAAVRDIPEEDLLRSEQRRVLMSALNHLNPEHKIAIVLRDIQGFSYDEIAEMLDISLGTLKSRISRARAQLRDQLSPHMELLGGYGVKRCRRDEHSEL</sequence>
<keyword evidence="2" id="KW-0805">Transcription regulation</keyword>
<feature type="domain" description="RNA polymerase sigma-70 region 2" evidence="6">
    <location>
        <begin position="23"/>
        <end position="90"/>
    </location>
</feature>
<dbReference type="InterPro" id="IPR013249">
    <property type="entry name" value="RNA_pol_sigma70_r4_t2"/>
</dbReference>
<dbReference type="Pfam" id="PF08281">
    <property type="entry name" value="Sigma70_r4_2"/>
    <property type="match status" value="1"/>
</dbReference>
<keyword evidence="9" id="KW-1185">Reference proteome</keyword>
<name>A0A926D6F3_9FIRM</name>
<evidence type="ECO:0000259" key="6">
    <source>
        <dbReference type="Pfam" id="PF04542"/>
    </source>
</evidence>
<dbReference type="InterPro" id="IPR007627">
    <property type="entry name" value="RNA_pol_sigma70_r2"/>
</dbReference>
<dbReference type="Pfam" id="PF04542">
    <property type="entry name" value="Sigma70_r2"/>
    <property type="match status" value="1"/>
</dbReference>
<evidence type="ECO:0000259" key="7">
    <source>
        <dbReference type="Pfam" id="PF08281"/>
    </source>
</evidence>
<feature type="domain" description="RNA polymerase sigma factor 70 region 4 type 2" evidence="7">
    <location>
        <begin position="126"/>
        <end position="178"/>
    </location>
</feature>
<dbReference type="CDD" id="cd06171">
    <property type="entry name" value="Sigma70_r4"/>
    <property type="match status" value="1"/>
</dbReference>
<dbReference type="AlphaFoldDB" id="A0A926D6F3"/>
<keyword evidence="3" id="KW-0731">Sigma factor</keyword>
<evidence type="ECO:0000313" key="9">
    <source>
        <dbReference type="Proteomes" id="UP000623172"/>
    </source>
</evidence>
<evidence type="ECO:0000256" key="1">
    <source>
        <dbReference type="ARBA" id="ARBA00010641"/>
    </source>
</evidence>
<keyword evidence="4" id="KW-0238">DNA-binding</keyword>
<dbReference type="InterPro" id="IPR039425">
    <property type="entry name" value="RNA_pol_sigma-70-like"/>
</dbReference>
<evidence type="ECO:0000313" key="8">
    <source>
        <dbReference type="EMBL" id="MBC8531240.1"/>
    </source>
</evidence>
<gene>
    <name evidence="8" type="ORF">H8696_05180</name>
</gene>
<dbReference type="GO" id="GO:0016987">
    <property type="term" value="F:sigma factor activity"/>
    <property type="evidence" value="ECO:0007669"/>
    <property type="project" value="UniProtKB-KW"/>
</dbReference>
<evidence type="ECO:0000256" key="5">
    <source>
        <dbReference type="ARBA" id="ARBA00023163"/>
    </source>
</evidence>
<dbReference type="Gene3D" id="1.10.1740.10">
    <property type="match status" value="1"/>
</dbReference>
<dbReference type="PANTHER" id="PTHR43133:SF8">
    <property type="entry name" value="RNA POLYMERASE SIGMA FACTOR HI_1459-RELATED"/>
    <property type="match status" value="1"/>
</dbReference>
<comment type="caution">
    <text evidence="8">The sequence shown here is derived from an EMBL/GenBank/DDBJ whole genome shotgun (WGS) entry which is preliminary data.</text>
</comment>
<dbReference type="RefSeq" id="WP_249315482.1">
    <property type="nucleotide sequence ID" value="NZ_JACRSR010000001.1"/>
</dbReference>
<reference evidence="8" key="1">
    <citation type="submission" date="2020-08" db="EMBL/GenBank/DDBJ databases">
        <title>Genome public.</title>
        <authorList>
            <person name="Liu C."/>
            <person name="Sun Q."/>
        </authorList>
    </citation>
    <scope>NUCLEOTIDE SEQUENCE</scope>
    <source>
        <strain evidence="8">NSJ-53</strain>
    </source>
</reference>
<accession>A0A926D6F3</accession>
<dbReference type="SUPFAM" id="SSF88946">
    <property type="entry name" value="Sigma2 domain of RNA polymerase sigma factors"/>
    <property type="match status" value="1"/>
</dbReference>
<evidence type="ECO:0000256" key="4">
    <source>
        <dbReference type="ARBA" id="ARBA00023125"/>
    </source>
</evidence>
<dbReference type="EMBL" id="JACRSR010000001">
    <property type="protein sequence ID" value="MBC8531240.1"/>
    <property type="molecule type" value="Genomic_DNA"/>
</dbReference>
<dbReference type="PANTHER" id="PTHR43133">
    <property type="entry name" value="RNA POLYMERASE ECF-TYPE SIGMA FACTO"/>
    <property type="match status" value="1"/>
</dbReference>
<evidence type="ECO:0000256" key="2">
    <source>
        <dbReference type="ARBA" id="ARBA00023015"/>
    </source>
</evidence>
<protein>
    <submittedName>
        <fullName evidence="8">Sigma-70 family RNA polymerase sigma factor</fullName>
    </submittedName>
</protein>
<dbReference type="GO" id="GO:0003677">
    <property type="term" value="F:DNA binding"/>
    <property type="evidence" value="ECO:0007669"/>
    <property type="project" value="UniProtKB-KW"/>
</dbReference>
<dbReference type="Proteomes" id="UP000623172">
    <property type="component" value="Unassembled WGS sequence"/>
</dbReference>
<dbReference type="InterPro" id="IPR013325">
    <property type="entry name" value="RNA_pol_sigma_r2"/>
</dbReference>
<dbReference type="Gene3D" id="1.10.10.10">
    <property type="entry name" value="Winged helix-like DNA-binding domain superfamily/Winged helix DNA-binding domain"/>
    <property type="match status" value="1"/>
</dbReference>
<organism evidence="8 9">
    <name type="scientific">Gehongia tenuis</name>
    <dbReference type="NCBI Taxonomy" id="2763655"/>
    <lineage>
        <taxon>Bacteria</taxon>
        <taxon>Bacillati</taxon>
        <taxon>Bacillota</taxon>
        <taxon>Clostridia</taxon>
        <taxon>Christensenellales</taxon>
        <taxon>Christensenellaceae</taxon>
        <taxon>Gehongia</taxon>
    </lineage>
</organism>
<dbReference type="GO" id="GO:0006352">
    <property type="term" value="P:DNA-templated transcription initiation"/>
    <property type="evidence" value="ECO:0007669"/>
    <property type="project" value="InterPro"/>
</dbReference>
<dbReference type="NCBIfam" id="TIGR02937">
    <property type="entry name" value="sigma70-ECF"/>
    <property type="match status" value="1"/>
</dbReference>
<dbReference type="InterPro" id="IPR036388">
    <property type="entry name" value="WH-like_DNA-bd_sf"/>
</dbReference>
<proteinExistence type="inferred from homology"/>
<evidence type="ECO:0000256" key="3">
    <source>
        <dbReference type="ARBA" id="ARBA00023082"/>
    </source>
</evidence>
<dbReference type="InterPro" id="IPR014284">
    <property type="entry name" value="RNA_pol_sigma-70_dom"/>
</dbReference>
<comment type="similarity">
    <text evidence="1">Belongs to the sigma-70 factor family. ECF subfamily.</text>
</comment>
<dbReference type="SUPFAM" id="SSF88659">
    <property type="entry name" value="Sigma3 and sigma4 domains of RNA polymerase sigma factors"/>
    <property type="match status" value="1"/>
</dbReference>
<keyword evidence="5" id="KW-0804">Transcription</keyword>